<keyword evidence="3" id="KW-1185">Reference proteome</keyword>
<dbReference type="Pfam" id="PF05705">
    <property type="entry name" value="DUF829"/>
    <property type="match status" value="1"/>
</dbReference>
<dbReference type="InterPro" id="IPR008547">
    <property type="entry name" value="DUF829_TMEM53"/>
</dbReference>
<gene>
    <name evidence="2" type="ORF">Dsin_011170</name>
</gene>
<dbReference type="Proteomes" id="UP001281410">
    <property type="component" value="Unassembled WGS sequence"/>
</dbReference>
<protein>
    <submittedName>
        <fullName evidence="2">Uncharacterized protein</fullName>
    </submittedName>
</protein>
<keyword evidence="1" id="KW-0472">Membrane</keyword>
<name>A0AAE0AUU6_9ROSI</name>
<keyword evidence="1" id="KW-1133">Transmembrane helix</keyword>
<proteinExistence type="predicted"/>
<dbReference type="SUPFAM" id="SSF53474">
    <property type="entry name" value="alpha/beta-Hydrolases"/>
    <property type="match status" value="1"/>
</dbReference>
<dbReference type="EMBL" id="JANJYJ010000003">
    <property type="protein sequence ID" value="KAK3224145.1"/>
    <property type="molecule type" value="Genomic_DNA"/>
</dbReference>
<sequence>MQSRHEHLMVMEKIKGCVVDSGGGDPFSTQVWALGFVDSLPRKRGAPRLPPMESPHMDKIILLFLLETFFYILVNLPRLKERLKRTKSILKEKQTFPQLYMYSTDDKVIPFKSIEMFMEEQKKMGRNVISFNFGSSSHIGHYWNFRNRYSSMLGDFLKQCFGTEWHI</sequence>
<dbReference type="AlphaFoldDB" id="A0AAE0AUU6"/>
<evidence type="ECO:0000256" key="1">
    <source>
        <dbReference type="SAM" id="Phobius"/>
    </source>
</evidence>
<comment type="caution">
    <text evidence="2">The sequence shown here is derived from an EMBL/GenBank/DDBJ whole genome shotgun (WGS) entry which is preliminary data.</text>
</comment>
<accession>A0AAE0AUU6</accession>
<dbReference type="PANTHER" id="PTHR12265:SF11">
    <property type="entry name" value="ALPHA_BETA-HYDROLASES SUPERFAMILY PROTEIN"/>
    <property type="match status" value="1"/>
</dbReference>
<evidence type="ECO:0000313" key="2">
    <source>
        <dbReference type="EMBL" id="KAK3224145.1"/>
    </source>
</evidence>
<keyword evidence="1" id="KW-0812">Transmembrane</keyword>
<feature type="transmembrane region" description="Helical" evidence="1">
    <location>
        <begin position="60"/>
        <end position="77"/>
    </location>
</feature>
<evidence type="ECO:0000313" key="3">
    <source>
        <dbReference type="Proteomes" id="UP001281410"/>
    </source>
</evidence>
<dbReference type="InterPro" id="IPR029058">
    <property type="entry name" value="AB_hydrolase_fold"/>
</dbReference>
<organism evidence="2 3">
    <name type="scientific">Dipteronia sinensis</name>
    <dbReference type="NCBI Taxonomy" id="43782"/>
    <lineage>
        <taxon>Eukaryota</taxon>
        <taxon>Viridiplantae</taxon>
        <taxon>Streptophyta</taxon>
        <taxon>Embryophyta</taxon>
        <taxon>Tracheophyta</taxon>
        <taxon>Spermatophyta</taxon>
        <taxon>Magnoliopsida</taxon>
        <taxon>eudicotyledons</taxon>
        <taxon>Gunneridae</taxon>
        <taxon>Pentapetalae</taxon>
        <taxon>rosids</taxon>
        <taxon>malvids</taxon>
        <taxon>Sapindales</taxon>
        <taxon>Sapindaceae</taxon>
        <taxon>Hippocastanoideae</taxon>
        <taxon>Acereae</taxon>
        <taxon>Dipteronia</taxon>
    </lineage>
</organism>
<dbReference type="PANTHER" id="PTHR12265">
    <property type="entry name" value="TRANSMEMBRANE PROTEIN 53"/>
    <property type="match status" value="1"/>
</dbReference>
<reference evidence="2" key="1">
    <citation type="journal article" date="2023" name="Plant J.">
        <title>Genome sequences and population genomics provide insights into the demographic history, inbreeding, and mutation load of two 'living fossil' tree species of Dipteronia.</title>
        <authorList>
            <person name="Feng Y."/>
            <person name="Comes H.P."/>
            <person name="Chen J."/>
            <person name="Zhu S."/>
            <person name="Lu R."/>
            <person name="Zhang X."/>
            <person name="Li P."/>
            <person name="Qiu J."/>
            <person name="Olsen K.M."/>
            <person name="Qiu Y."/>
        </authorList>
    </citation>
    <scope>NUCLEOTIDE SEQUENCE</scope>
    <source>
        <strain evidence="2">NBL</strain>
    </source>
</reference>